<dbReference type="PANTHER" id="PTHR46889:SF4">
    <property type="entry name" value="TRANSPOSASE INSO FOR INSERTION SEQUENCE ELEMENT IS911B-RELATED"/>
    <property type="match status" value="1"/>
</dbReference>
<dbReference type="Pfam" id="PF00665">
    <property type="entry name" value="rve"/>
    <property type="match status" value="1"/>
</dbReference>
<comment type="function">
    <text evidence="1">Involved in the transposition of the insertion sequence.</text>
</comment>
<name>A0ABY5L1D6_9CELL</name>
<dbReference type="InterPro" id="IPR002514">
    <property type="entry name" value="Transposase_8"/>
</dbReference>
<dbReference type="InterPro" id="IPR048020">
    <property type="entry name" value="Transpos_IS3"/>
</dbReference>
<dbReference type="Proteomes" id="UP001316189">
    <property type="component" value="Chromosome"/>
</dbReference>
<dbReference type="InterPro" id="IPR050900">
    <property type="entry name" value="Transposase_IS3/IS150/IS904"/>
</dbReference>
<feature type="domain" description="Integrase catalytic" evidence="3">
    <location>
        <begin position="227"/>
        <end position="394"/>
    </location>
</feature>
<evidence type="ECO:0000256" key="2">
    <source>
        <dbReference type="SAM" id="Coils"/>
    </source>
</evidence>
<dbReference type="Gene3D" id="3.30.420.10">
    <property type="entry name" value="Ribonuclease H-like superfamily/Ribonuclease H"/>
    <property type="match status" value="1"/>
</dbReference>
<dbReference type="SUPFAM" id="SSF53098">
    <property type="entry name" value="Ribonuclease H-like"/>
    <property type="match status" value="1"/>
</dbReference>
<dbReference type="InterPro" id="IPR012337">
    <property type="entry name" value="RNaseH-like_sf"/>
</dbReference>
<organism evidence="4 5">
    <name type="scientific">Cellulomonas chengniuliangii</name>
    <dbReference type="NCBI Taxonomy" id="2968084"/>
    <lineage>
        <taxon>Bacteria</taxon>
        <taxon>Bacillati</taxon>
        <taxon>Actinomycetota</taxon>
        <taxon>Actinomycetes</taxon>
        <taxon>Micrococcales</taxon>
        <taxon>Cellulomonadaceae</taxon>
        <taxon>Cellulomonas</taxon>
    </lineage>
</organism>
<dbReference type="InterPro" id="IPR001584">
    <property type="entry name" value="Integrase_cat-core"/>
</dbReference>
<reference evidence="4 5" key="1">
    <citation type="submission" date="2022-07" db="EMBL/GenBank/DDBJ databases">
        <title>Novel species in genus cellulomonas.</title>
        <authorList>
            <person name="Ye L."/>
        </authorList>
    </citation>
    <scope>NUCLEOTIDE SEQUENCE [LARGE SCALE GENOMIC DNA]</scope>
    <source>
        <strain evidence="5">zg-Y338</strain>
    </source>
</reference>
<evidence type="ECO:0000313" key="4">
    <source>
        <dbReference type="EMBL" id="UUI75250.1"/>
    </source>
</evidence>
<dbReference type="PANTHER" id="PTHR46889">
    <property type="entry name" value="TRANSPOSASE INSF FOR INSERTION SEQUENCE IS3B-RELATED"/>
    <property type="match status" value="1"/>
</dbReference>
<proteinExistence type="predicted"/>
<dbReference type="NCBIfam" id="NF033516">
    <property type="entry name" value="transpos_IS3"/>
    <property type="match status" value="1"/>
</dbReference>
<protein>
    <submittedName>
        <fullName evidence="4">IS3 family transposase</fullName>
    </submittedName>
</protein>
<dbReference type="SUPFAM" id="SSF46689">
    <property type="entry name" value="Homeodomain-like"/>
    <property type="match status" value="1"/>
</dbReference>
<dbReference type="InterPro" id="IPR036397">
    <property type="entry name" value="RNaseH_sf"/>
</dbReference>
<dbReference type="PROSITE" id="PS50994">
    <property type="entry name" value="INTEGRASE"/>
    <property type="match status" value="1"/>
</dbReference>
<keyword evidence="2" id="KW-0175">Coiled coil</keyword>
<dbReference type="RefSeq" id="WP_256813698.1">
    <property type="nucleotide sequence ID" value="NZ_CP101988.1"/>
</dbReference>
<dbReference type="InterPro" id="IPR025948">
    <property type="entry name" value="HTH-like_dom"/>
</dbReference>
<evidence type="ECO:0000259" key="3">
    <source>
        <dbReference type="PROSITE" id="PS50994"/>
    </source>
</evidence>
<evidence type="ECO:0000256" key="1">
    <source>
        <dbReference type="ARBA" id="ARBA00002286"/>
    </source>
</evidence>
<dbReference type="EMBL" id="CP101988">
    <property type="protein sequence ID" value="UUI75250.1"/>
    <property type="molecule type" value="Genomic_DNA"/>
</dbReference>
<keyword evidence="5" id="KW-1185">Reference proteome</keyword>
<gene>
    <name evidence="4" type="ORF">NP064_16045</name>
</gene>
<dbReference type="Gene3D" id="1.10.10.10">
    <property type="entry name" value="Winged helix-like DNA-binding domain superfamily/Winged helix DNA-binding domain"/>
    <property type="match status" value="1"/>
</dbReference>
<dbReference type="Pfam" id="PF01527">
    <property type="entry name" value="HTH_Tnp_1"/>
    <property type="match status" value="1"/>
</dbReference>
<accession>A0ABY5L1D6</accession>
<sequence>MAAPRKYPEELRERAIRMAVDARRDPATRVGALRRIGDQLGINPETLWNWVTQAEVDAGDRPGTSTSDAQRLAELERENRELRRSNAILRSASGFLRGGARPPTTVIVQYIDGHKSRFGVEPICRELQVAPSTYYAARSRPPAARSVGDAELTRVLTVEHAANYGVYGARKMWKHLHRLGHPVGRCRVGRLMRAADLHGAVRGRVKRTTIPGKDGCRAGDLVNRAFTARVPNQLWVADFTYVRTWAGFTYVAFIIDVFSRMIVGWKADTTMRADLVTDTLEMAVWSRGRAGVTDLAGLIHQTDAGAQYVSLALTERLAALGMRASIGTVGDAYDNALAESTIGLFKTELIRRRGPWRTLDDVEIATLEWVDWFNNRRLHTELGDIPPAEHETVYYRQNPASTTLETREPSLH</sequence>
<dbReference type="InterPro" id="IPR009057">
    <property type="entry name" value="Homeodomain-like_sf"/>
</dbReference>
<dbReference type="Pfam" id="PF13333">
    <property type="entry name" value="rve_2"/>
    <property type="match status" value="1"/>
</dbReference>
<feature type="coiled-coil region" evidence="2">
    <location>
        <begin position="65"/>
        <end position="92"/>
    </location>
</feature>
<dbReference type="InterPro" id="IPR036388">
    <property type="entry name" value="WH-like_DNA-bd_sf"/>
</dbReference>
<dbReference type="Pfam" id="PF13276">
    <property type="entry name" value="HTH_21"/>
    <property type="match status" value="1"/>
</dbReference>
<evidence type="ECO:0000313" key="5">
    <source>
        <dbReference type="Proteomes" id="UP001316189"/>
    </source>
</evidence>